<name>A0AAE1HZR5_9NEOP</name>
<evidence type="ECO:0000313" key="2">
    <source>
        <dbReference type="Proteomes" id="UP001219518"/>
    </source>
</evidence>
<protein>
    <submittedName>
        <fullName evidence="1">Tripeptidyl-peptidase SED4</fullName>
    </submittedName>
</protein>
<dbReference type="EMBL" id="JAHWGI010001414">
    <property type="protein sequence ID" value="KAK3930897.1"/>
    <property type="molecule type" value="Genomic_DNA"/>
</dbReference>
<sequence>MDETTPCPLGYCDQNDKALLIAAAEIPLDLMAASNEGPADNDFFERLNRPVPANTPTYMANSALPLFQYFKLTNIGPFTTTVGPTARVQCKINEETEIFFFLNRIDFSNMTLEDINTLQAMVTESTAPFVFIAKTTRALKTVFLPYSNDTNADYEANIKVKISKIPHSVRTQINFVELARSGIVLQQ</sequence>
<gene>
    <name evidence="1" type="ORF">KUF71_005877</name>
</gene>
<dbReference type="AlphaFoldDB" id="A0AAE1HZR5"/>
<accession>A0AAE1HZR5</accession>
<comment type="caution">
    <text evidence="1">The sequence shown here is derived from an EMBL/GenBank/DDBJ whole genome shotgun (WGS) entry which is preliminary data.</text>
</comment>
<reference evidence="1" key="1">
    <citation type="submission" date="2021-07" db="EMBL/GenBank/DDBJ databases">
        <authorList>
            <person name="Catto M.A."/>
            <person name="Jacobson A."/>
            <person name="Kennedy G."/>
            <person name="Labadie P."/>
            <person name="Hunt B.G."/>
            <person name="Srinivasan R."/>
        </authorList>
    </citation>
    <scope>NUCLEOTIDE SEQUENCE</scope>
    <source>
        <strain evidence="1">PL_HMW_Pooled</strain>
        <tissue evidence="1">Head</tissue>
    </source>
</reference>
<organism evidence="1 2">
    <name type="scientific">Frankliniella fusca</name>
    <dbReference type="NCBI Taxonomy" id="407009"/>
    <lineage>
        <taxon>Eukaryota</taxon>
        <taxon>Metazoa</taxon>
        <taxon>Ecdysozoa</taxon>
        <taxon>Arthropoda</taxon>
        <taxon>Hexapoda</taxon>
        <taxon>Insecta</taxon>
        <taxon>Pterygota</taxon>
        <taxon>Neoptera</taxon>
        <taxon>Paraneoptera</taxon>
        <taxon>Thysanoptera</taxon>
        <taxon>Terebrantia</taxon>
        <taxon>Thripoidea</taxon>
        <taxon>Thripidae</taxon>
        <taxon>Frankliniella</taxon>
    </lineage>
</organism>
<dbReference type="Proteomes" id="UP001219518">
    <property type="component" value="Unassembled WGS sequence"/>
</dbReference>
<evidence type="ECO:0000313" key="1">
    <source>
        <dbReference type="EMBL" id="KAK3930897.1"/>
    </source>
</evidence>
<proteinExistence type="predicted"/>
<keyword evidence="2" id="KW-1185">Reference proteome</keyword>
<reference evidence="1" key="2">
    <citation type="journal article" date="2023" name="BMC Genomics">
        <title>Pest status, molecular evolution, and epigenetic factors derived from the genome assembly of Frankliniella fusca, a thysanopteran phytovirus vector.</title>
        <authorList>
            <person name="Catto M.A."/>
            <person name="Labadie P.E."/>
            <person name="Jacobson A.L."/>
            <person name="Kennedy G.G."/>
            <person name="Srinivasan R."/>
            <person name="Hunt B.G."/>
        </authorList>
    </citation>
    <scope>NUCLEOTIDE SEQUENCE</scope>
    <source>
        <strain evidence="1">PL_HMW_Pooled</strain>
    </source>
</reference>